<dbReference type="GO" id="GO:0004861">
    <property type="term" value="F:cyclin-dependent protein serine/threonine kinase inhibitor activity"/>
    <property type="evidence" value="ECO:0007669"/>
    <property type="project" value="InterPro"/>
</dbReference>
<dbReference type="AlphaFoldDB" id="A0A2T7CH53"/>
<keyword evidence="2" id="KW-0649">Protein kinase inhibitor</keyword>
<feature type="domain" description="Cyclin-dependent kinase inhibitor" evidence="4">
    <location>
        <begin position="248"/>
        <end position="295"/>
    </location>
</feature>
<protein>
    <recommendedName>
        <fullName evidence="4">Cyclin-dependent kinase inhibitor domain-containing protein</fullName>
    </recommendedName>
</protein>
<evidence type="ECO:0000256" key="3">
    <source>
        <dbReference type="SAM" id="MobiDB-lite"/>
    </source>
</evidence>
<name>A0A2T7CH53_9POAL</name>
<evidence type="ECO:0000259" key="4">
    <source>
        <dbReference type="Pfam" id="PF02234"/>
    </source>
</evidence>
<dbReference type="InterPro" id="IPR003175">
    <property type="entry name" value="CDI_dom"/>
</dbReference>
<feature type="region of interest" description="Disordered" evidence="3">
    <location>
        <begin position="66"/>
        <end position="94"/>
    </location>
</feature>
<proteinExistence type="inferred from homology"/>
<dbReference type="STRING" id="1504633.A0A2T7CH53"/>
<evidence type="ECO:0000256" key="1">
    <source>
        <dbReference type="ARBA" id="ARBA00010274"/>
    </source>
</evidence>
<dbReference type="GO" id="GO:0005634">
    <property type="term" value="C:nucleus"/>
    <property type="evidence" value="ECO:0007669"/>
    <property type="project" value="InterPro"/>
</dbReference>
<dbReference type="InterPro" id="IPR044898">
    <property type="entry name" value="CDI_dom_sf"/>
</dbReference>
<evidence type="ECO:0000313" key="5">
    <source>
        <dbReference type="EMBL" id="PUZ42671.1"/>
    </source>
</evidence>
<dbReference type="GO" id="GO:0051726">
    <property type="term" value="P:regulation of cell cycle"/>
    <property type="evidence" value="ECO:0007669"/>
    <property type="project" value="InterPro"/>
</dbReference>
<dbReference type="EMBL" id="CM009757">
    <property type="protein sequence ID" value="PUZ42671.1"/>
    <property type="molecule type" value="Genomic_DNA"/>
</dbReference>
<dbReference type="InterPro" id="IPR044275">
    <property type="entry name" value="KRP"/>
</dbReference>
<dbReference type="Gene3D" id="4.10.365.10">
    <property type="entry name" value="p27"/>
    <property type="match status" value="1"/>
</dbReference>
<dbReference type="PANTHER" id="PTHR46776">
    <property type="entry name" value="CYCLIN-DEPENDENT KINASE INHIBITOR 4-RELATED"/>
    <property type="match status" value="1"/>
</dbReference>
<comment type="similarity">
    <text evidence="1">Belongs to the CDI family. ICK/KRP subfamily.</text>
</comment>
<evidence type="ECO:0000313" key="6">
    <source>
        <dbReference type="Proteomes" id="UP000244336"/>
    </source>
</evidence>
<dbReference type="Gramene" id="PUZ42671">
    <property type="protein sequence ID" value="PUZ42671"/>
    <property type="gene ID" value="GQ55_9G600700"/>
</dbReference>
<sequence>MAFVGFYSVLPPHARCCPAASLSEPSSSPPHYSIPGIPSFPCFCDCDCGPPHPPRLLGTYRRLSASPPRFASEQPSSERRPQQGFGRRGQAMGKYMRKGKVSGEVAVMEVPGGALLGVRTRSRTLALQRAQRPPDKGEVGEAAGDYLELRSRRLEKPHKEQAAPAPAPKKAAARKAAAAVSPALAEDEVEVSFGENVLDFDAMERNTRETTPCSLIRSSDMISTPGSTTKSKTSNSMTSRRRMEASVCRFIPSSLEMEEFFTAAEQHEQDTFREKYNFCPVNDSPLPGRYEWARLGC</sequence>
<evidence type="ECO:0000256" key="2">
    <source>
        <dbReference type="ARBA" id="ARBA00023013"/>
    </source>
</evidence>
<gene>
    <name evidence="5" type="ORF">GQ55_9G600700</name>
</gene>
<feature type="compositionally biased region" description="Low complexity" evidence="3">
    <location>
        <begin position="223"/>
        <end position="238"/>
    </location>
</feature>
<feature type="region of interest" description="Disordered" evidence="3">
    <location>
        <begin position="217"/>
        <end position="239"/>
    </location>
</feature>
<dbReference type="Pfam" id="PF02234">
    <property type="entry name" value="CDI"/>
    <property type="match status" value="1"/>
</dbReference>
<organism evidence="5 6">
    <name type="scientific">Panicum hallii var. hallii</name>
    <dbReference type="NCBI Taxonomy" id="1504633"/>
    <lineage>
        <taxon>Eukaryota</taxon>
        <taxon>Viridiplantae</taxon>
        <taxon>Streptophyta</taxon>
        <taxon>Embryophyta</taxon>
        <taxon>Tracheophyta</taxon>
        <taxon>Spermatophyta</taxon>
        <taxon>Magnoliopsida</taxon>
        <taxon>Liliopsida</taxon>
        <taxon>Poales</taxon>
        <taxon>Poaceae</taxon>
        <taxon>PACMAD clade</taxon>
        <taxon>Panicoideae</taxon>
        <taxon>Panicodae</taxon>
        <taxon>Paniceae</taxon>
        <taxon>Panicinae</taxon>
        <taxon>Panicum</taxon>
        <taxon>Panicum sect. Panicum</taxon>
    </lineage>
</organism>
<keyword evidence="6" id="KW-1185">Reference proteome</keyword>
<dbReference type="Proteomes" id="UP000244336">
    <property type="component" value="Chromosome 9"/>
</dbReference>
<dbReference type="OrthoDB" id="6373236at2759"/>
<reference evidence="5 6" key="1">
    <citation type="submission" date="2018-04" db="EMBL/GenBank/DDBJ databases">
        <title>WGS assembly of Panicum hallii var. hallii HAL2.</title>
        <authorList>
            <person name="Lovell J."/>
            <person name="Jenkins J."/>
            <person name="Lowry D."/>
            <person name="Mamidi S."/>
            <person name="Sreedasyam A."/>
            <person name="Weng X."/>
            <person name="Barry K."/>
            <person name="Bonette J."/>
            <person name="Campitelli B."/>
            <person name="Daum C."/>
            <person name="Gordon S."/>
            <person name="Gould B."/>
            <person name="Lipzen A."/>
            <person name="MacQueen A."/>
            <person name="Palacio-Mejia J."/>
            <person name="Plott C."/>
            <person name="Shakirov E."/>
            <person name="Shu S."/>
            <person name="Yoshinaga Y."/>
            <person name="Zane M."/>
            <person name="Rokhsar D."/>
            <person name="Grimwood J."/>
            <person name="Schmutz J."/>
            <person name="Juenger T."/>
        </authorList>
    </citation>
    <scope>NUCLEOTIDE SEQUENCE [LARGE SCALE GENOMIC DNA]</scope>
    <source>
        <strain evidence="6">cv. HAL2</strain>
    </source>
</reference>
<accession>A0A2T7CH53</accession>